<dbReference type="Proteomes" id="UP000887580">
    <property type="component" value="Unplaced"/>
</dbReference>
<accession>A0AC35FH59</accession>
<reference evidence="2" key="1">
    <citation type="submission" date="2022-11" db="UniProtKB">
        <authorList>
            <consortium name="WormBaseParasite"/>
        </authorList>
    </citation>
    <scope>IDENTIFICATION</scope>
</reference>
<organism evidence="1 2">
    <name type="scientific">Panagrolaimus sp. PS1159</name>
    <dbReference type="NCBI Taxonomy" id="55785"/>
    <lineage>
        <taxon>Eukaryota</taxon>
        <taxon>Metazoa</taxon>
        <taxon>Ecdysozoa</taxon>
        <taxon>Nematoda</taxon>
        <taxon>Chromadorea</taxon>
        <taxon>Rhabditida</taxon>
        <taxon>Tylenchina</taxon>
        <taxon>Panagrolaimomorpha</taxon>
        <taxon>Panagrolaimoidea</taxon>
        <taxon>Panagrolaimidae</taxon>
        <taxon>Panagrolaimus</taxon>
    </lineage>
</organism>
<evidence type="ECO:0000313" key="2">
    <source>
        <dbReference type="WBParaSite" id="PS1159_v2.g17473.t1"/>
    </source>
</evidence>
<dbReference type="WBParaSite" id="PS1159_v2.g17473.t1">
    <property type="protein sequence ID" value="PS1159_v2.g17473.t1"/>
    <property type="gene ID" value="PS1159_v2.g17473"/>
</dbReference>
<name>A0AC35FH59_9BILA</name>
<sequence length="198" mass="22653">MGTISTSVLFLGIERCLILLFPHEFTQQMRKLFHMIEIIVLTALATSYITLNVAKEMPNTETTNCYTFGCMMVKHSMSSYVYVRYVVALLNSFVGTMLFLIFYNRSKGSKVKDLRKYRFSKNNKLVLWTITAALVFDFMPHFAAFCSNTFFGINPNHYIGPYGIIATTLDVTLCAEMSRRVFYSYSYKRTGSLMAASV</sequence>
<evidence type="ECO:0000313" key="1">
    <source>
        <dbReference type="Proteomes" id="UP000887580"/>
    </source>
</evidence>
<proteinExistence type="predicted"/>
<protein>
    <submittedName>
        <fullName evidence="2">Vomeronasal type-1 receptor</fullName>
    </submittedName>
</protein>